<feature type="region of interest" description="Disordered" evidence="3">
    <location>
        <begin position="1"/>
        <end position="23"/>
    </location>
</feature>
<proteinExistence type="predicted"/>
<reference evidence="5 6" key="1">
    <citation type="submission" date="2018-02" db="EMBL/GenBank/DDBJ databases">
        <title>8 Nocardia nova and 1 Nocardia cyriacigeorgica strain used for evolution to TMP-SMX.</title>
        <authorList>
            <person name="Mehta H."/>
            <person name="Weng J."/>
            <person name="Shamoo Y."/>
        </authorList>
    </citation>
    <scope>NUCLEOTIDE SEQUENCE [LARGE SCALE GENOMIC DNA]</scope>
    <source>
        <strain evidence="5 6">ATCC 33727</strain>
    </source>
</reference>
<dbReference type="RefSeq" id="WP_084494400.1">
    <property type="nucleotide sequence ID" value="NZ_PYHS01000010.1"/>
</dbReference>
<dbReference type="GO" id="GO:0008270">
    <property type="term" value="F:zinc ion binding"/>
    <property type="evidence" value="ECO:0007669"/>
    <property type="project" value="InterPro"/>
</dbReference>
<evidence type="ECO:0000256" key="2">
    <source>
        <dbReference type="ARBA" id="ARBA00022833"/>
    </source>
</evidence>
<dbReference type="GO" id="GO:0016787">
    <property type="term" value="F:hydrolase activity"/>
    <property type="evidence" value="ECO:0007669"/>
    <property type="project" value="InterPro"/>
</dbReference>
<accession>A0A2T2Z0R1</accession>
<dbReference type="Proteomes" id="UP000241647">
    <property type="component" value="Unassembled WGS sequence"/>
</dbReference>
<keyword evidence="2" id="KW-0862">Zinc</keyword>
<dbReference type="InterPro" id="IPR016192">
    <property type="entry name" value="APOBEC/CMP_deaminase_Zn-bd"/>
</dbReference>
<comment type="caution">
    <text evidence="5">The sequence shown here is derived from an EMBL/GenBank/DDBJ whole genome shotgun (WGS) entry which is preliminary data.</text>
</comment>
<feature type="domain" description="CMP/dCMP-type deaminase" evidence="4">
    <location>
        <begin position="1"/>
        <end position="89"/>
    </location>
</feature>
<name>A0A2T2Z0R1_9NOCA</name>
<evidence type="ECO:0000259" key="4">
    <source>
        <dbReference type="PROSITE" id="PS51747"/>
    </source>
</evidence>
<organism evidence="5 6">
    <name type="scientific">Nocardia nova</name>
    <dbReference type="NCBI Taxonomy" id="37330"/>
    <lineage>
        <taxon>Bacteria</taxon>
        <taxon>Bacillati</taxon>
        <taxon>Actinomycetota</taxon>
        <taxon>Actinomycetes</taxon>
        <taxon>Mycobacteriales</taxon>
        <taxon>Nocardiaceae</taxon>
        <taxon>Nocardia</taxon>
    </lineage>
</organism>
<evidence type="ECO:0000313" key="6">
    <source>
        <dbReference type="Proteomes" id="UP000241647"/>
    </source>
</evidence>
<dbReference type="SUPFAM" id="SSF53927">
    <property type="entry name" value="Cytidine deaminase-like"/>
    <property type="match status" value="1"/>
</dbReference>
<sequence>MAVDRRRPGHHLQLLTRTAPQGGAESGVVTAHAELTALTAAGPSADLAGATVYAGGEPCPMCSAALVWAGDAEIAVSGPHLEEEALVPFRRYAETVGAATSFTSRPIPPSDDPR</sequence>
<dbReference type="InterPro" id="IPR002125">
    <property type="entry name" value="CMP_dCMP_dom"/>
</dbReference>
<dbReference type="PROSITE" id="PS00903">
    <property type="entry name" value="CYT_DCMP_DEAMINASES_1"/>
    <property type="match status" value="1"/>
</dbReference>
<gene>
    <name evidence="5" type="ORF">C8259_20165</name>
</gene>
<dbReference type="InterPro" id="IPR016193">
    <property type="entry name" value="Cytidine_deaminase-like"/>
</dbReference>
<evidence type="ECO:0000256" key="3">
    <source>
        <dbReference type="SAM" id="MobiDB-lite"/>
    </source>
</evidence>
<keyword evidence="1" id="KW-0479">Metal-binding</keyword>
<evidence type="ECO:0000313" key="5">
    <source>
        <dbReference type="EMBL" id="PSR61362.1"/>
    </source>
</evidence>
<evidence type="ECO:0000256" key="1">
    <source>
        <dbReference type="ARBA" id="ARBA00022723"/>
    </source>
</evidence>
<dbReference type="AlphaFoldDB" id="A0A2T2Z0R1"/>
<protein>
    <recommendedName>
        <fullName evidence="4">CMP/dCMP-type deaminase domain-containing protein</fullName>
    </recommendedName>
</protein>
<dbReference type="EMBL" id="PYHS01000010">
    <property type="protein sequence ID" value="PSR61362.1"/>
    <property type="molecule type" value="Genomic_DNA"/>
</dbReference>
<dbReference type="PROSITE" id="PS51747">
    <property type="entry name" value="CYT_DCMP_DEAMINASES_2"/>
    <property type="match status" value="1"/>
</dbReference>
<dbReference type="Gene3D" id="3.40.140.10">
    <property type="entry name" value="Cytidine Deaminase, domain 2"/>
    <property type="match status" value="1"/>
</dbReference>
<dbReference type="Pfam" id="PF00383">
    <property type="entry name" value="dCMP_cyt_deam_1"/>
    <property type="match status" value="1"/>
</dbReference>